<dbReference type="Proteomes" id="UP001642360">
    <property type="component" value="Unassembled WGS sequence"/>
</dbReference>
<organism evidence="1 2">
    <name type="scientific">Ilex paraguariensis</name>
    <name type="common">yerba mate</name>
    <dbReference type="NCBI Taxonomy" id="185542"/>
    <lineage>
        <taxon>Eukaryota</taxon>
        <taxon>Viridiplantae</taxon>
        <taxon>Streptophyta</taxon>
        <taxon>Embryophyta</taxon>
        <taxon>Tracheophyta</taxon>
        <taxon>Spermatophyta</taxon>
        <taxon>Magnoliopsida</taxon>
        <taxon>eudicotyledons</taxon>
        <taxon>Gunneridae</taxon>
        <taxon>Pentapetalae</taxon>
        <taxon>asterids</taxon>
        <taxon>campanulids</taxon>
        <taxon>Aquifoliales</taxon>
        <taxon>Aquifoliaceae</taxon>
        <taxon>Ilex</taxon>
    </lineage>
</organism>
<evidence type="ECO:0000313" key="2">
    <source>
        <dbReference type="Proteomes" id="UP001642360"/>
    </source>
</evidence>
<reference evidence="1 2" key="1">
    <citation type="submission" date="2024-02" db="EMBL/GenBank/DDBJ databases">
        <authorList>
            <person name="Vignale AGUSTIN F."/>
            <person name="Sosa J E."/>
            <person name="Modenutti C."/>
        </authorList>
    </citation>
    <scope>NUCLEOTIDE SEQUENCE [LARGE SCALE GENOMIC DNA]</scope>
</reference>
<name>A0ABC8TWH9_9AQUA</name>
<dbReference type="AlphaFoldDB" id="A0ABC8TWH9"/>
<dbReference type="EMBL" id="CAUOFW020005980">
    <property type="protein sequence ID" value="CAK9172422.1"/>
    <property type="molecule type" value="Genomic_DNA"/>
</dbReference>
<sequence>NQRQCDYDRLHPTFPPWQYAKEEFCNMAMPVVGSSYVPNAAKKEECRGESADKATESRA</sequence>
<protein>
    <submittedName>
        <fullName evidence="1">Uncharacterized protein</fullName>
    </submittedName>
</protein>
<proteinExistence type="predicted"/>
<gene>
    <name evidence="1" type="ORF">ILEXP_LOCUS42072</name>
</gene>
<comment type="caution">
    <text evidence="1">The sequence shown here is derived from an EMBL/GenBank/DDBJ whole genome shotgun (WGS) entry which is preliminary data.</text>
</comment>
<feature type="non-terminal residue" evidence="1">
    <location>
        <position position="1"/>
    </location>
</feature>
<accession>A0ABC8TWH9</accession>
<evidence type="ECO:0000313" key="1">
    <source>
        <dbReference type="EMBL" id="CAK9172422.1"/>
    </source>
</evidence>
<keyword evidence="2" id="KW-1185">Reference proteome</keyword>